<dbReference type="Gene3D" id="3.40.50.1820">
    <property type="entry name" value="alpha/beta hydrolase"/>
    <property type="match status" value="1"/>
</dbReference>
<dbReference type="Proteomes" id="UP001281761">
    <property type="component" value="Unassembled WGS sequence"/>
</dbReference>
<protein>
    <submittedName>
        <fullName evidence="1">Uncharacterized protein</fullName>
    </submittedName>
</protein>
<evidence type="ECO:0000313" key="1">
    <source>
        <dbReference type="EMBL" id="KAK2952019.1"/>
    </source>
</evidence>
<evidence type="ECO:0000313" key="2">
    <source>
        <dbReference type="Proteomes" id="UP001281761"/>
    </source>
</evidence>
<sequence length="314" mass="36337">MKTNVPSIDYLTLEVPLLHDTRSYYHDMIRMFLAYGYVPGISLFGSPYDWRQCLAADSILIHESSPDTNPTSIPCVWESEYQGQSNLIIGAARKDGDEQRRRRLCVITIHSNRVYNLYKCGESFHVENGHATIPPSFSPSFLQNRANPAFWAFSDANLDGRDLQASERDLTNPIFPPFPTTQMMSPNHPPPQPRRSLHVFPDESRNAFYLFATQKQDPPQKGTHTHDFKRVALLPFVERKDAGESSLKSRILAGVFDVLSTTEYRLRRENDKKARDRFQESWQKALERSDELKFNQDDDEFDLMRFGRDDRREG</sequence>
<proteinExistence type="predicted"/>
<comment type="caution">
    <text evidence="1">The sequence shown here is derived from an EMBL/GenBank/DDBJ whole genome shotgun (WGS) entry which is preliminary data.</text>
</comment>
<keyword evidence="2" id="KW-1185">Reference proteome</keyword>
<dbReference type="InterPro" id="IPR029058">
    <property type="entry name" value="AB_hydrolase_fold"/>
</dbReference>
<name>A0ABQ9XKM2_9EUKA</name>
<gene>
    <name evidence="1" type="ORF">BLNAU_13001</name>
</gene>
<dbReference type="EMBL" id="JARBJD010000109">
    <property type="protein sequence ID" value="KAK2952019.1"/>
    <property type="molecule type" value="Genomic_DNA"/>
</dbReference>
<reference evidence="1 2" key="1">
    <citation type="journal article" date="2022" name="bioRxiv">
        <title>Genomics of Preaxostyla Flagellates Illuminates Evolutionary Transitions and the Path Towards Mitochondrial Loss.</title>
        <authorList>
            <person name="Novak L.V.F."/>
            <person name="Treitli S.C."/>
            <person name="Pyrih J."/>
            <person name="Halakuc P."/>
            <person name="Pipaliya S.V."/>
            <person name="Vacek V."/>
            <person name="Brzon O."/>
            <person name="Soukal P."/>
            <person name="Eme L."/>
            <person name="Dacks J.B."/>
            <person name="Karnkowska A."/>
            <person name="Elias M."/>
            <person name="Hampl V."/>
        </authorList>
    </citation>
    <scope>NUCLEOTIDE SEQUENCE [LARGE SCALE GENOMIC DNA]</scope>
    <source>
        <strain evidence="1">NAU3</strain>
        <tissue evidence="1">Gut</tissue>
    </source>
</reference>
<organism evidence="1 2">
    <name type="scientific">Blattamonas nauphoetae</name>
    <dbReference type="NCBI Taxonomy" id="2049346"/>
    <lineage>
        <taxon>Eukaryota</taxon>
        <taxon>Metamonada</taxon>
        <taxon>Preaxostyla</taxon>
        <taxon>Oxymonadida</taxon>
        <taxon>Blattamonas</taxon>
    </lineage>
</organism>
<accession>A0ABQ9XKM2</accession>